<protein>
    <recommendedName>
        <fullName evidence="3">F-box domain-containing protein</fullName>
    </recommendedName>
</protein>
<name>K1VTP9_TRIAC</name>
<evidence type="ECO:0000313" key="2">
    <source>
        <dbReference type="Proteomes" id="UP000006757"/>
    </source>
</evidence>
<evidence type="ECO:0000313" key="1">
    <source>
        <dbReference type="EMBL" id="EKD02952.1"/>
    </source>
</evidence>
<comment type="caution">
    <text evidence="1">The sequence shown here is derived from an EMBL/GenBank/DDBJ whole genome shotgun (WGS) entry which is preliminary data.</text>
</comment>
<dbReference type="AlphaFoldDB" id="K1VTP9"/>
<sequence length="197" mass="21002">MLVERRVIIPYASFPHIIEAILWQADYKTLHAIRSTCSSLKTAAHKVLWDGTVRVRMEERTPVAEQALTLGSGLDVVLRSGVGVLPVLEDNGAGAAGCREELAASAALRSALNNIPSSADVVIKHIAAQPNVAYLPPSSHLTVVLDPLCNCARGLPASHLRATFLSSTHRTGTTESMSLPHGFVESLVLQSHPLSSS</sequence>
<evidence type="ECO:0008006" key="3">
    <source>
        <dbReference type="Google" id="ProtNLM"/>
    </source>
</evidence>
<dbReference type="InParanoid" id="K1VTP9"/>
<proteinExistence type="predicted"/>
<dbReference type="HOGENOM" id="CLU_1385053_0_0_1"/>
<organism evidence="1 2">
    <name type="scientific">Trichosporon asahii var. asahii (strain CBS 8904)</name>
    <name type="common">Yeast</name>
    <dbReference type="NCBI Taxonomy" id="1220162"/>
    <lineage>
        <taxon>Eukaryota</taxon>
        <taxon>Fungi</taxon>
        <taxon>Dikarya</taxon>
        <taxon>Basidiomycota</taxon>
        <taxon>Agaricomycotina</taxon>
        <taxon>Tremellomycetes</taxon>
        <taxon>Trichosporonales</taxon>
        <taxon>Trichosporonaceae</taxon>
        <taxon>Trichosporon</taxon>
    </lineage>
</organism>
<accession>K1VTP9</accession>
<reference evidence="1 2" key="1">
    <citation type="journal article" date="2012" name="Eukaryot. Cell">
        <title>Genome sequence of the Trichosporon asahii environmental strain CBS 8904.</title>
        <authorList>
            <person name="Yang R.Y."/>
            <person name="Li H.T."/>
            <person name="Zhu H."/>
            <person name="Zhou G.P."/>
            <person name="Wang M."/>
            <person name="Wang L."/>
        </authorList>
    </citation>
    <scope>NUCLEOTIDE SEQUENCE [LARGE SCALE GENOMIC DNA]</scope>
    <source>
        <strain evidence="1 2">CBS 8904</strain>
    </source>
</reference>
<dbReference type="Proteomes" id="UP000006757">
    <property type="component" value="Unassembled WGS sequence"/>
</dbReference>
<dbReference type="EMBL" id="AMBO01000272">
    <property type="protein sequence ID" value="EKD02952.1"/>
    <property type="molecule type" value="Genomic_DNA"/>
</dbReference>
<gene>
    <name evidence="1" type="ORF">A1Q2_02733</name>
</gene>
<keyword evidence="2" id="KW-1185">Reference proteome</keyword>